<dbReference type="EMBL" id="LWMT01000076">
    <property type="protein sequence ID" value="KZX16202.1"/>
    <property type="molecule type" value="Genomic_DNA"/>
</dbReference>
<organism evidence="1 2">
    <name type="scientific">Methanobrevibacter filiformis</name>
    <dbReference type="NCBI Taxonomy" id="55758"/>
    <lineage>
        <taxon>Archaea</taxon>
        <taxon>Methanobacteriati</taxon>
        <taxon>Methanobacteriota</taxon>
        <taxon>Methanomada group</taxon>
        <taxon>Methanobacteria</taxon>
        <taxon>Methanobacteriales</taxon>
        <taxon>Methanobacteriaceae</taxon>
        <taxon>Methanobrevibacter</taxon>
    </lineage>
</organism>
<name>A0A166E2B6_9EURY</name>
<dbReference type="STRING" id="55758.MBFIL_05320"/>
<dbReference type="AlphaFoldDB" id="A0A166E2B6"/>
<evidence type="ECO:0000313" key="1">
    <source>
        <dbReference type="EMBL" id="KZX16202.1"/>
    </source>
</evidence>
<proteinExistence type="predicted"/>
<dbReference type="Proteomes" id="UP000077066">
    <property type="component" value="Unassembled WGS sequence"/>
</dbReference>
<keyword evidence="2" id="KW-1185">Reference proteome</keyword>
<gene>
    <name evidence="1" type="ORF">MBFIL_05320</name>
</gene>
<protein>
    <submittedName>
        <fullName evidence="1">Uncharacterized protein</fullName>
    </submittedName>
</protein>
<comment type="caution">
    <text evidence="1">The sequence shown here is derived from an EMBL/GenBank/DDBJ whole genome shotgun (WGS) entry which is preliminary data.</text>
</comment>
<reference evidence="1 2" key="1">
    <citation type="submission" date="2016-04" db="EMBL/GenBank/DDBJ databases">
        <title>Genome sequence of Methanobrevibacter filiformis DSM 11501.</title>
        <authorList>
            <person name="Poehlein A."/>
            <person name="Seedorf H."/>
            <person name="Daniel R."/>
        </authorList>
    </citation>
    <scope>NUCLEOTIDE SEQUENCE [LARGE SCALE GENOMIC DNA]</scope>
    <source>
        <strain evidence="1 2">DSM 11501</strain>
    </source>
</reference>
<dbReference type="PATRIC" id="fig|55758.3.peg.596"/>
<evidence type="ECO:0000313" key="2">
    <source>
        <dbReference type="Proteomes" id="UP000077066"/>
    </source>
</evidence>
<sequence>MNNKIPVLIIIIILAVVAVSGCIGDTDISNITSLDNDSWISNLTDGKINLDNGFHLLSNNSTKISDGKSEIEIGLKNTSGNFYDGKNIMDQGDLDVTGYNYKYVVYNDSDSPNMVFVNVNFESAGSNYFILAKVPANDYNKEYLNTLNSQFKTIIGVANS</sequence>
<accession>A0A166E2B6</accession>
<dbReference type="PROSITE" id="PS51257">
    <property type="entry name" value="PROKAR_LIPOPROTEIN"/>
    <property type="match status" value="1"/>
</dbReference>
<dbReference type="RefSeq" id="WP_066971243.1">
    <property type="nucleotide sequence ID" value="NZ_LWMT01000076.1"/>
</dbReference>